<dbReference type="RefSeq" id="WP_053961612.1">
    <property type="nucleotide sequence ID" value="NZ_CP012390.1"/>
</dbReference>
<evidence type="ECO:0000256" key="2">
    <source>
        <dbReference type="SAM" id="Phobius"/>
    </source>
</evidence>
<feature type="region of interest" description="Disordered" evidence="1">
    <location>
        <begin position="191"/>
        <end position="250"/>
    </location>
</feature>
<feature type="compositionally biased region" description="Acidic residues" evidence="1">
    <location>
        <begin position="233"/>
        <end position="243"/>
    </location>
</feature>
<dbReference type="NCBIfam" id="NF045516">
    <property type="entry name" value="GlpR"/>
    <property type="match status" value="1"/>
</dbReference>
<reference evidence="3 4" key="1">
    <citation type="journal article" date="2015" name="Genome Announc.">
        <title>Complete Genome Sequences for Two Strains of a Novel Fastidious, Partially Acid-Fast, Gram-Positive Corynebacterineae Bacterium, Derived from Human Clinical Samples.</title>
        <authorList>
            <person name="Nicholson A.C."/>
            <person name="Bell M."/>
            <person name="Humrighouse B.W."/>
            <person name="McQuiston J.R."/>
        </authorList>
    </citation>
    <scope>NUCLEOTIDE SEQUENCE [LARGE SCALE GENOMIC DNA]</scope>
    <source>
        <strain evidence="3 4">X1698</strain>
    </source>
</reference>
<name>A0A0M4LYP3_9ACTN</name>
<feature type="transmembrane region" description="Helical" evidence="2">
    <location>
        <begin position="372"/>
        <end position="390"/>
    </location>
</feature>
<keyword evidence="2" id="KW-1133">Transmembrane helix</keyword>
<feature type="compositionally biased region" description="Acidic residues" evidence="1">
    <location>
        <begin position="213"/>
        <end position="223"/>
    </location>
</feature>
<evidence type="ECO:0000256" key="1">
    <source>
        <dbReference type="SAM" id="MobiDB-lite"/>
    </source>
</evidence>
<feature type="compositionally biased region" description="Basic residues" evidence="1">
    <location>
        <begin position="78"/>
        <end position="89"/>
    </location>
</feature>
<dbReference type="KEGG" id="cbq:AL705_02140"/>
<protein>
    <submittedName>
        <fullName evidence="3">Uncharacterized protein</fullName>
    </submittedName>
</protein>
<accession>A0A0M4LYP3</accession>
<dbReference type="AlphaFoldDB" id="A0A0M4LYP3"/>
<dbReference type="OrthoDB" id="3696421at2"/>
<evidence type="ECO:0000313" key="4">
    <source>
        <dbReference type="Proteomes" id="UP000068137"/>
    </source>
</evidence>
<dbReference type="EMBL" id="CP012390">
    <property type="protein sequence ID" value="ALE18682.1"/>
    <property type="molecule type" value="Genomic_DNA"/>
</dbReference>
<dbReference type="InterPro" id="IPR053779">
    <property type="entry name" value="GlpR"/>
</dbReference>
<evidence type="ECO:0000313" key="3">
    <source>
        <dbReference type="EMBL" id="ALE18682.1"/>
    </source>
</evidence>
<dbReference type="Proteomes" id="UP000068137">
    <property type="component" value="Chromosome"/>
</dbReference>
<dbReference type="STRING" id="1528099.AL705_02140"/>
<feature type="region of interest" description="Disordered" evidence="1">
    <location>
        <begin position="47"/>
        <end position="121"/>
    </location>
</feature>
<keyword evidence="2" id="KW-0472">Membrane</keyword>
<organism evidence="3 4">
    <name type="scientific">Lawsonella clevelandensis</name>
    <dbReference type="NCBI Taxonomy" id="1528099"/>
    <lineage>
        <taxon>Bacteria</taxon>
        <taxon>Bacillati</taxon>
        <taxon>Actinomycetota</taxon>
        <taxon>Actinomycetes</taxon>
        <taxon>Mycobacteriales</taxon>
        <taxon>Lawsonellaceae</taxon>
        <taxon>Lawsonella</taxon>
    </lineage>
</organism>
<proteinExistence type="predicted"/>
<feature type="transmembrane region" description="Helical" evidence="2">
    <location>
        <begin position="6"/>
        <end position="23"/>
    </location>
</feature>
<keyword evidence="2" id="KW-0812">Transmembrane</keyword>
<feature type="transmembrane region" description="Helical" evidence="2">
    <location>
        <begin position="396"/>
        <end position="417"/>
    </location>
</feature>
<sequence>MASSLLIILLVVVWLLVLLPMVVNTKEPIRRTSAAFSATRVLHRGDDRQLKPRRRITPRPIDDEETAAAQTLGPVEKTRRRSARKHAKRLTVDPAVISADSTPTNDPVESSERTSTMAAKTSPEVIQATLPFADDIFGPDAHAVVSDAPTEEIVITPELLQESLDNYEAEIDTTTVMDAEIVPDAAATKIVETENSDTEKTDLAANTNTDSDTSVDAEEDETQSEAAVATDPVDGDAEEDENAADSTATEETAAIKEIADTEDGVDDVVDDYTDEREDDLDADIAETEFADDNSDDVDSAASGTSPVSCLSGTLAAKISGFTKKDRNIPEPAPQLTLTADDIAEVERRRGRGGYDPVAAEAAAQKRYKRRRVIFLVLAVLLIPMIAAAAVLGGLVWIAPAAWCGVIAFYLAALRSQVRLEKELRQRRLTQMRRARAQRAEYGYREEEETPALSFHGQYSLVDVDDGDPLFDNLETRPFMEEYMAAHAAEFSYDDGGYLRDRFGRVRINASRYPDSTTHRESEYTYDEAAAGYQYDDPYAVGDYSGGRSMDYWNACEAADNVVRFDLSRRGGYRDVG</sequence>
<gene>
    <name evidence="3" type="ORF">AL705_02140</name>
</gene>
<feature type="compositionally biased region" description="Polar residues" evidence="1">
    <location>
        <begin position="99"/>
        <end position="119"/>
    </location>
</feature>